<gene>
    <name evidence="2" type="ORF">RJT34_25318</name>
</gene>
<evidence type="ECO:0000256" key="1">
    <source>
        <dbReference type="SAM" id="MobiDB-lite"/>
    </source>
</evidence>
<dbReference type="AlphaFoldDB" id="A0AAN9ILE8"/>
<keyword evidence="3" id="KW-1185">Reference proteome</keyword>
<comment type="caution">
    <text evidence="2">The sequence shown here is derived from an EMBL/GenBank/DDBJ whole genome shotgun (WGS) entry which is preliminary data.</text>
</comment>
<sequence>MSRRDSNSKRRFDFSKTRVGLNAFLKIQRDGFAERKDDPPPTVRKLQRTERSTRVKLGGMGAEEAIATTGEVDKFNRRQDYSPFQIGALSEKWKHELYQVVNKDPVQKNEDD</sequence>
<dbReference type="EMBL" id="JAYKXN010000006">
    <property type="protein sequence ID" value="KAK7280256.1"/>
    <property type="molecule type" value="Genomic_DNA"/>
</dbReference>
<accession>A0AAN9ILE8</accession>
<proteinExistence type="predicted"/>
<organism evidence="2 3">
    <name type="scientific">Clitoria ternatea</name>
    <name type="common">Butterfly pea</name>
    <dbReference type="NCBI Taxonomy" id="43366"/>
    <lineage>
        <taxon>Eukaryota</taxon>
        <taxon>Viridiplantae</taxon>
        <taxon>Streptophyta</taxon>
        <taxon>Embryophyta</taxon>
        <taxon>Tracheophyta</taxon>
        <taxon>Spermatophyta</taxon>
        <taxon>Magnoliopsida</taxon>
        <taxon>eudicotyledons</taxon>
        <taxon>Gunneridae</taxon>
        <taxon>Pentapetalae</taxon>
        <taxon>rosids</taxon>
        <taxon>fabids</taxon>
        <taxon>Fabales</taxon>
        <taxon>Fabaceae</taxon>
        <taxon>Papilionoideae</taxon>
        <taxon>50 kb inversion clade</taxon>
        <taxon>NPAAA clade</taxon>
        <taxon>indigoferoid/millettioid clade</taxon>
        <taxon>Phaseoleae</taxon>
        <taxon>Clitoria</taxon>
    </lineage>
</organism>
<feature type="compositionally biased region" description="Basic and acidic residues" evidence="1">
    <location>
        <begin position="30"/>
        <end position="39"/>
    </location>
</feature>
<name>A0AAN9ILE8_CLITE</name>
<evidence type="ECO:0000313" key="3">
    <source>
        <dbReference type="Proteomes" id="UP001359559"/>
    </source>
</evidence>
<reference evidence="2 3" key="1">
    <citation type="submission" date="2024-01" db="EMBL/GenBank/DDBJ databases">
        <title>The genomes of 5 underutilized Papilionoideae crops provide insights into root nodulation and disease resistance.</title>
        <authorList>
            <person name="Yuan L."/>
        </authorList>
    </citation>
    <scope>NUCLEOTIDE SEQUENCE [LARGE SCALE GENOMIC DNA]</scope>
    <source>
        <strain evidence="2">LY-2023</strain>
        <tissue evidence="2">Leaf</tissue>
    </source>
</reference>
<evidence type="ECO:0000313" key="2">
    <source>
        <dbReference type="EMBL" id="KAK7280256.1"/>
    </source>
</evidence>
<feature type="region of interest" description="Disordered" evidence="1">
    <location>
        <begin position="30"/>
        <end position="52"/>
    </location>
</feature>
<protein>
    <submittedName>
        <fullName evidence="2">Uncharacterized protein</fullName>
    </submittedName>
</protein>
<dbReference type="Proteomes" id="UP001359559">
    <property type="component" value="Unassembled WGS sequence"/>
</dbReference>